<proteinExistence type="predicted"/>
<organism evidence="2">
    <name type="scientific">bioreactor metagenome</name>
    <dbReference type="NCBI Taxonomy" id="1076179"/>
    <lineage>
        <taxon>unclassified sequences</taxon>
        <taxon>metagenomes</taxon>
        <taxon>ecological metagenomes</taxon>
    </lineage>
</organism>
<comment type="caution">
    <text evidence="2">The sequence shown here is derived from an EMBL/GenBank/DDBJ whole genome shotgun (WGS) entry which is preliminary data.</text>
</comment>
<feature type="region of interest" description="Disordered" evidence="1">
    <location>
        <begin position="22"/>
        <end position="51"/>
    </location>
</feature>
<sequence>MAQASAVGTKGAVLAVAGGKLAQRQPGVDDQQAGDAGSDQRNQPRMRRAEQPFAFEEAGDAVEHFLADQDAGDESHVGNQKERQGEAGNPLQQIEPGRPAAGGQGLALARVLQPGAGRREAVRFDRQRR</sequence>
<dbReference type="EMBL" id="VSSQ01092012">
    <property type="protein sequence ID" value="MPN37388.1"/>
    <property type="molecule type" value="Genomic_DNA"/>
</dbReference>
<feature type="compositionally biased region" description="Basic and acidic residues" evidence="1">
    <location>
        <begin position="65"/>
        <end position="85"/>
    </location>
</feature>
<name>A0A645HEC6_9ZZZZ</name>
<feature type="compositionally biased region" description="Low complexity" evidence="1">
    <location>
        <begin position="22"/>
        <end position="40"/>
    </location>
</feature>
<feature type="region of interest" description="Disordered" evidence="1">
    <location>
        <begin position="65"/>
        <end position="105"/>
    </location>
</feature>
<evidence type="ECO:0000313" key="2">
    <source>
        <dbReference type="EMBL" id="MPN37388.1"/>
    </source>
</evidence>
<reference evidence="2" key="1">
    <citation type="submission" date="2019-08" db="EMBL/GenBank/DDBJ databases">
        <authorList>
            <person name="Kucharzyk K."/>
            <person name="Murdoch R.W."/>
            <person name="Higgins S."/>
            <person name="Loffler F."/>
        </authorList>
    </citation>
    <scope>NUCLEOTIDE SEQUENCE</scope>
</reference>
<dbReference type="AlphaFoldDB" id="A0A645HEC6"/>
<feature type="compositionally biased region" description="Basic and acidic residues" evidence="1">
    <location>
        <begin position="117"/>
        <end position="129"/>
    </location>
</feature>
<evidence type="ECO:0000256" key="1">
    <source>
        <dbReference type="SAM" id="MobiDB-lite"/>
    </source>
</evidence>
<accession>A0A645HEC6</accession>
<gene>
    <name evidence="2" type="ORF">SDC9_184905</name>
</gene>
<protein>
    <submittedName>
        <fullName evidence="2">Uncharacterized protein</fullName>
    </submittedName>
</protein>
<feature type="region of interest" description="Disordered" evidence="1">
    <location>
        <begin position="110"/>
        <end position="129"/>
    </location>
</feature>